<dbReference type="InterPro" id="IPR058637">
    <property type="entry name" value="YknX-like_C"/>
</dbReference>
<dbReference type="PANTHER" id="PTHR30469">
    <property type="entry name" value="MULTIDRUG RESISTANCE PROTEIN MDTA"/>
    <property type="match status" value="1"/>
</dbReference>
<proteinExistence type="inferred from homology"/>
<feature type="domain" description="YknX-like C-terminal permuted SH3-like" evidence="3">
    <location>
        <begin position="319"/>
        <end position="385"/>
    </location>
</feature>
<dbReference type="OrthoDB" id="8524475at2"/>
<keyword evidence="2" id="KW-0175">Coiled coil</keyword>
<protein>
    <recommendedName>
        <fullName evidence="3">YknX-like C-terminal permuted SH3-like domain-containing protein</fullName>
    </recommendedName>
</protein>
<evidence type="ECO:0000256" key="2">
    <source>
        <dbReference type="SAM" id="Coils"/>
    </source>
</evidence>
<evidence type="ECO:0000256" key="1">
    <source>
        <dbReference type="ARBA" id="ARBA00009477"/>
    </source>
</evidence>
<comment type="caution">
    <text evidence="4">The sequence shown here is derived from an EMBL/GenBank/DDBJ whole genome shotgun (WGS) entry which is preliminary data.</text>
</comment>
<dbReference type="SUPFAM" id="SSF111369">
    <property type="entry name" value="HlyD-like secretion proteins"/>
    <property type="match status" value="1"/>
</dbReference>
<dbReference type="NCBIfam" id="TIGR01730">
    <property type="entry name" value="RND_mfp"/>
    <property type="match status" value="1"/>
</dbReference>
<dbReference type="RefSeq" id="WP_135622235.1">
    <property type="nucleotide sequence ID" value="NZ_MPRL01000037.1"/>
</dbReference>
<keyword evidence="5" id="KW-1185">Reference proteome</keyword>
<dbReference type="EMBL" id="MPRL01000037">
    <property type="protein sequence ID" value="OOZ39957.1"/>
    <property type="molecule type" value="Genomic_DNA"/>
</dbReference>
<organism evidence="4 5">
    <name type="scientific">Solemya pervernicosa gill symbiont</name>
    <dbReference type="NCBI Taxonomy" id="642797"/>
    <lineage>
        <taxon>Bacteria</taxon>
        <taxon>Pseudomonadati</taxon>
        <taxon>Pseudomonadota</taxon>
        <taxon>Gammaproteobacteria</taxon>
        <taxon>sulfur-oxidizing symbionts</taxon>
    </lineage>
</organism>
<dbReference type="Gene3D" id="2.40.30.170">
    <property type="match status" value="1"/>
</dbReference>
<sequence>MATRGSKLLPIILLILLSGAAVYLLLMTKPKKEAGLRERPVAHLQVAAARSERLQPVEHLTGRLQPKRRSQLRFEVAGRIAKRLVEPGERVAAAATLLQLEQGDYADAVAEKRAQLVLEKGGVERDSELLTLAQKNRKLQEGEVARQERLGRESLTSRSRLDEARQRLQQLLSDEARLQHGVATGEARIDLAQAALNRAERNLRRTRLLAPFDAIVNSIAVEEGDYVSSNQQSVELIDASALDLYVELVGSVAAAVERGDRVEVVVDGAKRSGELVALQLDPDAKTHTHPVRIRISAAGLLPGMLAEAQLLLPPVDDAVVVPVSALLREAGETHLFTVDGDRVERRAVTTGVRIGDLQQIISGLAANEMVVISDAAALSDGQQIKGEVAQF</sequence>
<accession>A0A1T2L4C4</accession>
<name>A0A1T2L4C4_9GAMM</name>
<dbReference type="Proteomes" id="UP000191110">
    <property type="component" value="Unassembled WGS sequence"/>
</dbReference>
<dbReference type="Gene3D" id="2.40.420.20">
    <property type="match status" value="1"/>
</dbReference>
<dbReference type="AlphaFoldDB" id="A0A1T2L4C4"/>
<dbReference type="InterPro" id="IPR006143">
    <property type="entry name" value="RND_pump_MFP"/>
</dbReference>
<gene>
    <name evidence="4" type="ORF">BOW53_09580</name>
</gene>
<evidence type="ECO:0000259" key="3">
    <source>
        <dbReference type="Pfam" id="PF25989"/>
    </source>
</evidence>
<dbReference type="GO" id="GO:1990281">
    <property type="term" value="C:efflux pump complex"/>
    <property type="evidence" value="ECO:0007669"/>
    <property type="project" value="TreeGrafter"/>
</dbReference>
<dbReference type="Pfam" id="PF25989">
    <property type="entry name" value="YknX_C"/>
    <property type="match status" value="1"/>
</dbReference>
<dbReference type="Gene3D" id="1.10.287.470">
    <property type="entry name" value="Helix hairpin bin"/>
    <property type="match status" value="1"/>
</dbReference>
<evidence type="ECO:0000313" key="5">
    <source>
        <dbReference type="Proteomes" id="UP000191110"/>
    </source>
</evidence>
<dbReference type="Gene3D" id="2.40.50.100">
    <property type="match status" value="1"/>
</dbReference>
<dbReference type="PANTHER" id="PTHR30469:SF15">
    <property type="entry name" value="HLYD FAMILY OF SECRETION PROTEINS"/>
    <property type="match status" value="1"/>
</dbReference>
<reference evidence="4 5" key="1">
    <citation type="submission" date="2016-11" db="EMBL/GenBank/DDBJ databases">
        <title>Mixed transmission modes and dynamic genome evolution in an obligate animal-bacterial symbiosis.</title>
        <authorList>
            <person name="Russell S.L."/>
            <person name="Corbett-Detig R.B."/>
            <person name="Cavanaugh C.M."/>
        </authorList>
    </citation>
    <scope>NUCLEOTIDE SEQUENCE [LARGE SCALE GENOMIC DNA]</scope>
    <source>
        <strain evidence="4">Sveles-Q1</strain>
    </source>
</reference>
<comment type="similarity">
    <text evidence="1">Belongs to the membrane fusion protein (MFP) (TC 8.A.1) family.</text>
</comment>
<dbReference type="GO" id="GO:0015562">
    <property type="term" value="F:efflux transmembrane transporter activity"/>
    <property type="evidence" value="ECO:0007669"/>
    <property type="project" value="TreeGrafter"/>
</dbReference>
<evidence type="ECO:0000313" key="4">
    <source>
        <dbReference type="EMBL" id="OOZ39957.1"/>
    </source>
</evidence>
<feature type="coiled-coil region" evidence="2">
    <location>
        <begin position="161"/>
        <end position="209"/>
    </location>
</feature>